<organism evidence="6">
    <name type="scientific">hydrothermal vent metagenome</name>
    <dbReference type="NCBI Taxonomy" id="652676"/>
    <lineage>
        <taxon>unclassified sequences</taxon>
        <taxon>metagenomes</taxon>
        <taxon>ecological metagenomes</taxon>
    </lineage>
</organism>
<evidence type="ECO:0000256" key="3">
    <source>
        <dbReference type="ARBA" id="ARBA00023125"/>
    </source>
</evidence>
<dbReference type="InterPro" id="IPR051054">
    <property type="entry name" value="SorC_transcr_regulators"/>
</dbReference>
<dbReference type="SUPFAM" id="SSF100950">
    <property type="entry name" value="NagB/RpiA/CoA transferase-like"/>
    <property type="match status" value="1"/>
</dbReference>
<dbReference type="AlphaFoldDB" id="A0A3B0VX57"/>
<dbReference type="Pfam" id="PF04198">
    <property type="entry name" value="Sugar-bind"/>
    <property type="match status" value="1"/>
</dbReference>
<evidence type="ECO:0000256" key="1">
    <source>
        <dbReference type="ARBA" id="ARBA00010466"/>
    </source>
</evidence>
<feature type="domain" description="Sugar-binding" evidence="5">
    <location>
        <begin position="63"/>
        <end position="317"/>
    </location>
</feature>
<evidence type="ECO:0000256" key="4">
    <source>
        <dbReference type="ARBA" id="ARBA00023163"/>
    </source>
</evidence>
<evidence type="ECO:0000256" key="2">
    <source>
        <dbReference type="ARBA" id="ARBA00023015"/>
    </source>
</evidence>
<protein>
    <recommendedName>
        <fullName evidence="5">Sugar-binding domain-containing protein</fullName>
    </recommendedName>
</protein>
<name>A0A3B0VX57_9ZZZZ</name>
<dbReference type="EMBL" id="UOEU01001005">
    <property type="protein sequence ID" value="VAW43037.1"/>
    <property type="molecule type" value="Genomic_DNA"/>
</dbReference>
<keyword evidence="2" id="KW-0805">Transcription regulation</keyword>
<evidence type="ECO:0000313" key="6">
    <source>
        <dbReference type="EMBL" id="VAW43037.1"/>
    </source>
</evidence>
<dbReference type="Gene3D" id="1.10.10.60">
    <property type="entry name" value="Homeodomain-like"/>
    <property type="match status" value="1"/>
</dbReference>
<sequence>MNRQQKQLENALQAAQMYYYQNLPMKTIAAELKISHSTVSRLLTWARSQGLIEIRINDIRGRAASLEEAIKLHFDIQDVQIVPVPEIAGEQAWQERVAKVAANTLNQCVESGIILGVAWGGTINLVAANLTPKSLVGVQVVQLNGGEIVSNPSMADAGGLVTQFANNYEAKAHLFPVPPFFDYPETKQALWRERSIQQILELHRQADILLYTIGSPHGQLMSATYMGNYLTDGDFLEMAQQAVVGDIANIMIRADGSHDDIPLNQRACGPDLDLFRSASKAICVVSGYNKLAGLKAALAGGYVTDLILDEPTAHKLVASIGE</sequence>
<keyword evidence="3" id="KW-0238">DNA-binding</keyword>
<evidence type="ECO:0000259" key="5">
    <source>
        <dbReference type="Pfam" id="PF04198"/>
    </source>
</evidence>
<dbReference type="InterPro" id="IPR007324">
    <property type="entry name" value="Sugar-bd_dom_put"/>
</dbReference>
<dbReference type="PANTHER" id="PTHR34294:SF1">
    <property type="entry name" value="TRANSCRIPTIONAL REGULATOR LSRR"/>
    <property type="match status" value="1"/>
</dbReference>
<dbReference type="GO" id="GO:0003677">
    <property type="term" value="F:DNA binding"/>
    <property type="evidence" value="ECO:0007669"/>
    <property type="project" value="UniProtKB-KW"/>
</dbReference>
<dbReference type="InterPro" id="IPR037171">
    <property type="entry name" value="NagB/RpiA_transferase-like"/>
</dbReference>
<gene>
    <name evidence="6" type="ORF">MNBD_CHLOROFLEXI01-2400</name>
</gene>
<dbReference type="PANTHER" id="PTHR34294">
    <property type="entry name" value="TRANSCRIPTIONAL REGULATOR-RELATED"/>
    <property type="match status" value="1"/>
</dbReference>
<keyword evidence="4" id="KW-0804">Transcription</keyword>
<proteinExistence type="inferred from homology"/>
<accession>A0A3B0VX57</accession>
<comment type="similarity">
    <text evidence="1">Belongs to the SorC transcriptional regulatory family.</text>
</comment>
<dbReference type="GO" id="GO:0030246">
    <property type="term" value="F:carbohydrate binding"/>
    <property type="evidence" value="ECO:0007669"/>
    <property type="project" value="InterPro"/>
</dbReference>
<dbReference type="Gene3D" id="3.40.50.1360">
    <property type="match status" value="1"/>
</dbReference>
<reference evidence="6" key="1">
    <citation type="submission" date="2018-06" db="EMBL/GenBank/DDBJ databases">
        <authorList>
            <person name="Zhirakovskaya E."/>
        </authorList>
    </citation>
    <scope>NUCLEOTIDE SEQUENCE</scope>
</reference>